<dbReference type="SUPFAM" id="SSF53901">
    <property type="entry name" value="Thiolase-like"/>
    <property type="match status" value="2"/>
</dbReference>
<proteinExistence type="inferred from homology"/>
<dbReference type="Pfam" id="PF00108">
    <property type="entry name" value="Thiolase_N"/>
    <property type="match status" value="1"/>
</dbReference>
<reference evidence="8 9" key="1">
    <citation type="submission" date="2020-04" db="EMBL/GenBank/DDBJ databases">
        <title>MicrobeNet Type strains.</title>
        <authorList>
            <person name="Nicholson A.C."/>
        </authorList>
    </citation>
    <scope>NUCLEOTIDE SEQUENCE [LARGE SCALE GENOMIC DNA]</scope>
    <source>
        <strain evidence="8 9">ATCC BAA-277</strain>
    </source>
</reference>
<dbReference type="Proteomes" id="UP000579250">
    <property type="component" value="Unassembled WGS sequence"/>
</dbReference>
<dbReference type="NCBIfam" id="NF005865">
    <property type="entry name" value="PRK07801.1"/>
    <property type="match status" value="1"/>
</dbReference>
<evidence type="ECO:0000313" key="9">
    <source>
        <dbReference type="Proteomes" id="UP000579250"/>
    </source>
</evidence>
<gene>
    <name evidence="8" type="ORF">HGB48_23070</name>
</gene>
<evidence type="ECO:0000259" key="7">
    <source>
        <dbReference type="Pfam" id="PF02803"/>
    </source>
</evidence>
<dbReference type="Pfam" id="PF02803">
    <property type="entry name" value="Thiolase_C"/>
    <property type="match status" value="1"/>
</dbReference>
<organism evidence="8 9">
    <name type="scientific">Actinomadura latina</name>
    <dbReference type="NCBI Taxonomy" id="163603"/>
    <lineage>
        <taxon>Bacteria</taxon>
        <taxon>Bacillati</taxon>
        <taxon>Actinomycetota</taxon>
        <taxon>Actinomycetes</taxon>
        <taxon>Streptosporangiales</taxon>
        <taxon>Thermomonosporaceae</taxon>
        <taxon>Actinomadura</taxon>
    </lineage>
</organism>
<dbReference type="InterPro" id="IPR020613">
    <property type="entry name" value="Thiolase_CS"/>
</dbReference>
<feature type="active site" description="Acyl-thioester intermediate" evidence="4">
    <location>
        <position position="89"/>
    </location>
</feature>
<dbReference type="NCBIfam" id="TIGR01930">
    <property type="entry name" value="AcCoA-C-Actrans"/>
    <property type="match status" value="1"/>
</dbReference>
<keyword evidence="3 5" id="KW-0012">Acyltransferase</keyword>
<feature type="domain" description="Thiolase C-terminal" evidence="7">
    <location>
        <begin position="255"/>
        <end position="376"/>
    </location>
</feature>
<dbReference type="PROSITE" id="PS00737">
    <property type="entry name" value="THIOLASE_2"/>
    <property type="match status" value="1"/>
</dbReference>
<feature type="active site" description="Proton acceptor" evidence="4">
    <location>
        <position position="363"/>
    </location>
</feature>
<name>A0A846Z032_9ACTN</name>
<feature type="domain" description="Thiolase N-terminal" evidence="6">
    <location>
        <begin position="5"/>
        <end position="247"/>
    </location>
</feature>
<comment type="similarity">
    <text evidence="1 5">Belongs to the thiolase-like superfamily. Thiolase family.</text>
</comment>
<keyword evidence="9" id="KW-1185">Reference proteome</keyword>
<dbReference type="RefSeq" id="WP_067640864.1">
    <property type="nucleotide sequence ID" value="NZ_JAAXPI010000038.1"/>
</dbReference>
<feature type="active site" description="Proton acceptor" evidence="4">
    <location>
        <position position="333"/>
    </location>
</feature>
<protein>
    <submittedName>
        <fullName evidence="8">Acetyl-CoA C-acetyltransferase</fullName>
        <ecNumber evidence="8">2.3.1.9</ecNumber>
    </submittedName>
</protein>
<dbReference type="Gene3D" id="3.40.47.10">
    <property type="match status" value="2"/>
</dbReference>
<evidence type="ECO:0000256" key="3">
    <source>
        <dbReference type="ARBA" id="ARBA00023315"/>
    </source>
</evidence>
<dbReference type="PANTHER" id="PTHR43365">
    <property type="entry name" value="BLR7806 PROTEIN"/>
    <property type="match status" value="1"/>
</dbReference>
<evidence type="ECO:0000313" key="8">
    <source>
        <dbReference type="EMBL" id="NKZ06600.1"/>
    </source>
</evidence>
<comment type="caution">
    <text evidence="8">The sequence shown here is derived from an EMBL/GenBank/DDBJ whole genome shotgun (WGS) entry which is preliminary data.</text>
</comment>
<evidence type="ECO:0000259" key="6">
    <source>
        <dbReference type="Pfam" id="PF00108"/>
    </source>
</evidence>
<dbReference type="PANTHER" id="PTHR43365:SF1">
    <property type="entry name" value="ACETYL-COA C-ACYLTRANSFERASE"/>
    <property type="match status" value="1"/>
</dbReference>
<dbReference type="GO" id="GO:0003985">
    <property type="term" value="F:acetyl-CoA C-acetyltransferase activity"/>
    <property type="evidence" value="ECO:0007669"/>
    <property type="project" value="UniProtKB-EC"/>
</dbReference>
<dbReference type="EMBL" id="JAAXPI010000038">
    <property type="protein sequence ID" value="NKZ06600.1"/>
    <property type="molecule type" value="Genomic_DNA"/>
</dbReference>
<dbReference type="PIRSF" id="PIRSF000429">
    <property type="entry name" value="Ac-CoA_Ac_transf"/>
    <property type="match status" value="1"/>
</dbReference>
<dbReference type="InterPro" id="IPR002155">
    <property type="entry name" value="Thiolase"/>
</dbReference>
<sequence>MAEAYIVGAVRTPVGTKKGALKDVHPADLGAHVLKELVNRTGVDPSAVEDNIMGCVMQVGPQALDIARTAWLSAGLPDTVPGVTIDRQCGSSQQAIHFAAQGVLSGTQDLVVASGVEQMAKVPMGSSIVKGMDFPYGEGWAERYGMQEVSQFRGAELMCEKWGLTREDLEKFALESHQRAAKAIEAGYFDREIAPLAGLSKDEGARPDTTLEKMAGLKVLREGGAITAAVASQISVGASALLIASEEAVKQHNLTPRARIHTLAVCGSDPVYMLTGPIPATEKALAKSGLKIDDIDVFEVNEAFAPVPLAWARDTGASLEKTNPNGGAIALGHPLGATGGVLMTKLLHELERTGGRYGLQTMCEGGGQANATIIERL</sequence>
<dbReference type="InterPro" id="IPR020616">
    <property type="entry name" value="Thiolase_N"/>
</dbReference>
<evidence type="ECO:0000256" key="4">
    <source>
        <dbReference type="PIRSR" id="PIRSR000429-1"/>
    </source>
</evidence>
<evidence type="ECO:0000256" key="1">
    <source>
        <dbReference type="ARBA" id="ARBA00010982"/>
    </source>
</evidence>
<dbReference type="AlphaFoldDB" id="A0A846Z032"/>
<dbReference type="EC" id="2.3.1.9" evidence="8"/>
<evidence type="ECO:0000256" key="2">
    <source>
        <dbReference type="ARBA" id="ARBA00022679"/>
    </source>
</evidence>
<accession>A0A846Z032</accession>
<evidence type="ECO:0000256" key="5">
    <source>
        <dbReference type="RuleBase" id="RU003557"/>
    </source>
</evidence>
<dbReference type="CDD" id="cd00751">
    <property type="entry name" value="thiolase"/>
    <property type="match status" value="1"/>
</dbReference>
<keyword evidence="2 5" id="KW-0808">Transferase</keyword>
<dbReference type="InterPro" id="IPR016039">
    <property type="entry name" value="Thiolase-like"/>
</dbReference>
<dbReference type="InterPro" id="IPR020617">
    <property type="entry name" value="Thiolase_C"/>
</dbReference>